<name>A0A2U1E2C2_9FIRM</name>
<evidence type="ECO:0000313" key="4">
    <source>
        <dbReference type="Proteomes" id="UP000245793"/>
    </source>
</evidence>
<dbReference type="Gene3D" id="3.30.457.10">
    <property type="entry name" value="Copper amine oxidase-like, N-terminal domain"/>
    <property type="match status" value="1"/>
</dbReference>
<dbReference type="InterPro" id="IPR036582">
    <property type="entry name" value="Mao_N_sf"/>
</dbReference>
<organism evidence="3 4">
    <name type="scientific">Ezakiella coagulans</name>
    <dbReference type="NCBI Taxonomy" id="46507"/>
    <lineage>
        <taxon>Bacteria</taxon>
        <taxon>Bacillati</taxon>
        <taxon>Bacillota</taxon>
        <taxon>Tissierellia</taxon>
        <taxon>Ezakiella</taxon>
    </lineage>
</organism>
<gene>
    <name evidence="3" type="ORF">C7381_10757</name>
</gene>
<dbReference type="AlphaFoldDB" id="A0A2U1E2C2"/>
<dbReference type="Pfam" id="PF07833">
    <property type="entry name" value="Cu_amine_oxidN1"/>
    <property type="match status" value="1"/>
</dbReference>
<sequence length="418" mass="48239">MKKRILALLLVVGMLLSFPMATTNAQRQKKFRILLNGVDIPLTENMGLPYIEDSRTLVPIRLISESLGYKVDWNEAEQLVTIKGNLNNVDRNINLTIGKNMAVVNGEQKQIDESPNVVAKIKKDRTYVPLRFISENLGVTVEYKQTEKEHIINLNVVVMDEATKFALFGNGGEGAKLDIEQTKKEGFILREGETKETILKRLDQSLNPAPTYEAPPAGRVSENWISPNLSIAYIDPIENSFGYSAPWGFTICSAKDYKEKAENMSYLIELIDDRYVPYQKHIQISRNDSNYHDMELPLNPPKWENFNQHVDNRIVTNMFDYDPSYGKRKDSIITKGFDKLYRPHIGEKVKYRVTFKQGDEEHQYEFTVSYLWAIAENHKSLLRQNDKETYEYLNRVGMTKVNDEGIKLVPVNDWIQIY</sequence>
<feature type="chain" id="PRO_5039187647" evidence="1">
    <location>
        <begin position="26"/>
        <end position="418"/>
    </location>
</feature>
<comment type="caution">
    <text evidence="3">The sequence shown here is derived from an EMBL/GenBank/DDBJ whole genome shotgun (WGS) entry which is preliminary data.</text>
</comment>
<evidence type="ECO:0000259" key="2">
    <source>
        <dbReference type="Pfam" id="PF07833"/>
    </source>
</evidence>
<dbReference type="RefSeq" id="WP_116480338.1">
    <property type="nucleotide sequence ID" value="NZ_QEKV01000007.1"/>
</dbReference>
<accession>A0A2U1E2C2</accession>
<evidence type="ECO:0000313" key="3">
    <source>
        <dbReference type="EMBL" id="PVY94061.1"/>
    </source>
</evidence>
<protein>
    <submittedName>
        <fullName evidence="3">Copper amine oxidase-like protein</fullName>
    </submittedName>
</protein>
<dbReference type="SUPFAM" id="SSF55383">
    <property type="entry name" value="Copper amine oxidase, domain N"/>
    <property type="match status" value="1"/>
</dbReference>
<proteinExistence type="predicted"/>
<dbReference type="Proteomes" id="UP000245793">
    <property type="component" value="Unassembled WGS sequence"/>
</dbReference>
<feature type="signal peptide" evidence="1">
    <location>
        <begin position="1"/>
        <end position="25"/>
    </location>
</feature>
<keyword evidence="4" id="KW-1185">Reference proteome</keyword>
<dbReference type="EMBL" id="QEKV01000007">
    <property type="protein sequence ID" value="PVY94061.1"/>
    <property type="molecule type" value="Genomic_DNA"/>
</dbReference>
<feature type="domain" description="Copper amine oxidase-like N-terminal" evidence="2">
    <location>
        <begin position="48"/>
        <end position="152"/>
    </location>
</feature>
<reference evidence="3 4" key="1">
    <citation type="submission" date="2018-04" db="EMBL/GenBank/DDBJ databases">
        <title>Genomic Encyclopedia of Type Strains, Phase IV (KMG-IV): sequencing the most valuable type-strain genomes for metagenomic binning, comparative biology and taxonomic classification.</title>
        <authorList>
            <person name="Goeker M."/>
        </authorList>
    </citation>
    <scope>NUCLEOTIDE SEQUENCE [LARGE SCALE GENOMIC DNA]</scope>
    <source>
        <strain evidence="3 4">DSM 20705</strain>
    </source>
</reference>
<evidence type="ECO:0000256" key="1">
    <source>
        <dbReference type="SAM" id="SignalP"/>
    </source>
</evidence>
<dbReference type="InterPro" id="IPR012854">
    <property type="entry name" value="Cu_amine_oxidase-like_N"/>
</dbReference>
<keyword evidence="1" id="KW-0732">Signal</keyword>